<dbReference type="EMBL" id="CP026952">
    <property type="protein sequence ID" value="AWB93936.1"/>
    <property type="molecule type" value="Genomic_DNA"/>
</dbReference>
<dbReference type="Proteomes" id="UP000244384">
    <property type="component" value="Chromosome"/>
</dbReference>
<dbReference type="SUPFAM" id="SSF51419">
    <property type="entry name" value="PLP-binding barrel"/>
    <property type="match status" value="1"/>
</dbReference>
<dbReference type="Pfam" id="PF01168">
    <property type="entry name" value="Ala_racemase_N"/>
    <property type="match status" value="1"/>
</dbReference>
<dbReference type="OrthoDB" id="2986620at2"/>
<dbReference type="RefSeq" id="WP_108580648.1">
    <property type="nucleotide sequence ID" value="NZ_CP026952.1"/>
</dbReference>
<reference evidence="3" key="1">
    <citation type="submission" date="2018-01" db="EMBL/GenBank/DDBJ databases">
        <authorList>
            <person name="Li J."/>
        </authorList>
    </citation>
    <scope>NUCLEOTIDE SEQUENCE [LARGE SCALE GENOMIC DNA]</scope>
    <source>
        <strain evidence="3">592</strain>
    </source>
</reference>
<evidence type="ECO:0000313" key="3">
    <source>
        <dbReference type="Proteomes" id="UP000244384"/>
    </source>
</evidence>
<name>A0A2S0WRH8_9ACTN</name>
<accession>A0A2S0WRH8</accession>
<dbReference type="KEGG" id="aez:C3E78_17935"/>
<organism evidence="2 3">
    <name type="scientific">Aeromicrobium chenweiae</name>
    <dbReference type="NCBI Taxonomy" id="2079793"/>
    <lineage>
        <taxon>Bacteria</taxon>
        <taxon>Bacillati</taxon>
        <taxon>Actinomycetota</taxon>
        <taxon>Actinomycetes</taxon>
        <taxon>Propionibacteriales</taxon>
        <taxon>Nocardioidaceae</taxon>
        <taxon>Aeromicrobium</taxon>
    </lineage>
</organism>
<sequence>MSGGFELDVDAERWRRHLTTVVEATPGIVPVVKGNGYGLGRDLLAAESTRLGLGTIAVGTYREVPEALAAFGGDVMVLTPWRPFFDHVVLDDRVIHTMSRVEDIAALAAAAPGARVLLEGETSMARHGLDRHELAAAVGVLGDLQVEGFAIHLPLGPNGRAGGNFAEAQSWAAVLEASQVETTTLYVSHLTAAELTALRTHRPNLDVRPRIGTSLWLGDLGALSVHATVLDAHLVARGERIGYRQKPMPRDGTLLVIAGGTSHGIGLEAPKASSGAVQRGKLLAKGGLEAAGFSLSPFTIAGKQRWFAEPPHMQASMIFLPAGSTAPEVGTDVDVAVRFTTATFDAVNLR</sequence>
<dbReference type="InterPro" id="IPR001608">
    <property type="entry name" value="Ala_racemase_N"/>
</dbReference>
<feature type="domain" description="Alanine racemase N-terminal" evidence="1">
    <location>
        <begin position="10"/>
        <end position="214"/>
    </location>
</feature>
<evidence type="ECO:0000259" key="1">
    <source>
        <dbReference type="Pfam" id="PF01168"/>
    </source>
</evidence>
<dbReference type="PROSITE" id="PS00395">
    <property type="entry name" value="ALANINE_RACEMASE"/>
    <property type="match status" value="1"/>
</dbReference>
<proteinExistence type="predicted"/>
<keyword evidence="3" id="KW-1185">Reference proteome</keyword>
<accession>A0A5F2EN73</accession>
<gene>
    <name evidence="2" type="ORF">C3E78_17935</name>
</gene>
<dbReference type="InterPro" id="IPR020622">
    <property type="entry name" value="Ala_racemase_pyridoxalP-BS"/>
</dbReference>
<protein>
    <submittedName>
        <fullName evidence="2">Alanine racemase</fullName>
    </submittedName>
</protein>
<evidence type="ECO:0000313" key="2">
    <source>
        <dbReference type="EMBL" id="AWB93936.1"/>
    </source>
</evidence>
<dbReference type="InterPro" id="IPR029066">
    <property type="entry name" value="PLP-binding_barrel"/>
</dbReference>
<dbReference type="AlphaFoldDB" id="A0A2S0WRH8"/>
<dbReference type="Gene3D" id="3.20.20.10">
    <property type="entry name" value="Alanine racemase"/>
    <property type="match status" value="1"/>
</dbReference>